<accession>B2KD94</accession>
<reference evidence="2 3" key="1">
    <citation type="journal article" date="2009" name="Appl. Environ. Microbiol.">
        <title>Genomic analysis of 'Elusimicrobium minutum,' the first cultivated representative of the phylum 'Elusimicrobia' (formerly termite group 1).</title>
        <authorList>
            <person name="Herlemann D.P.R."/>
            <person name="Geissinger O."/>
            <person name="Ikeda-Ohtsubo W."/>
            <person name="Kunin V."/>
            <person name="Sun H."/>
            <person name="Lapidus A."/>
            <person name="Hugenholtz P."/>
            <person name="Brune A."/>
        </authorList>
    </citation>
    <scope>NUCLEOTIDE SEQUENCE [LARGE SCALE GENOMIC DNA]</scope>
    <source>
        <strain evidence="2 3">Pei191</strain>
    </source>
</reference>
<proteinExistence type="predicted"/>
<organism evidence="2 3">
    <name type="scientific">Elusimicrobium minutum (strain Pei191)</name>
    <dbReference type="NCBI Taxonomy" id="445932"/>
    <lineage>
        <taxon>Bacteria</taxon>
        <taxon>Pseudomonadati</taxon>
        <taxon>Elusimicrobiota</taxon>
        <taxon>Elusimicrobia</taxon>
        <taxon>Elusimicrobiales</taxon>
        <taxon>Elusimicrobiaceae</taxon>
        <taxon>Elusimicrobium</taxon>
    </lineage>
</organism>
<keyword evidence="1" id="KW-0812">Transmembrane</keyword>
<dbReference type="KEGG" id="emi:Emin_0937"/>
<keyword evidence="1" id="KW-0472">Membrane</keyword>
<keyword evidence="3" id="KW-1185">Reference proteome</keyword>
<dbReference type="HOGENOM" id="CLU_1903392_0_0_0"/>
<dbReference type="STRING" id="445932.Emin_0937"/>
<keyword evidence="1" id="KW-1133">Transmembrane helix</keyword>
<evidence type="ECO:0000256" key="1">
    <source>
        <dbReference type="SAM" id="Phobius"/>
    </source>
</evidence>
<dbReference type="PROSITE" id="PS51257">
    <property type="entry name" value="PROKAR_LIPOPROTEIN"/>
    <property type="match status" value="1"/>
</dbReference>
<dbReference type="EMBL" id="CP001055">
    <property type="protein sequence ID" value="ACC98490.1"/>
    <property type="molecule type" value="Genomic_DNA"/>
</dbReference>
<sequence>MENLAKDVLLTNGIFALISCAIGWAYWKHVQNERKETVEREKLDRETALQREKEYLQIIKSNQDVIAKLVEEVKAYGMKQNEIGGLQRKEHERMINEHTLILQAIDRTNGAISNTNGAIDKILDKMRIDNTGK</sequence>
<evidence type="ECO:0000313" key="3">
    <source>
        <dbReference type="Proteomes" id="UP000001029"/>
    </source>
</evidence>
<feature type="transmembrane region" description="Helical" evidence="1">
    <location>
        <begin position="7"/>
        <end position="27"/>
    </location>
</feature>
<dbReference type="RefSeq" id="WP_012415105.1">
    <property type="nucleotide sequence ID" value="NC_010644.1"/>
</dbReference>
<name>B2KD94_ELUMP</name>
<gene>
    <name evidence="2" type="ordered locus">Emin_0937</name>
</gene>
<evidence type="ECO:0000313" key="2">
    <source>
        <dbReference type="EMBL" id="ACC98490.1"/>
    </source>
</evidence>
<protein>
    <submittedName>
        <fullName evidence="2">Uncharacterized protein</fullName>
    </submittedName>
</protein>
<dbReference type="Proteomes" id="UP000001029">
    <property type="component" value="Chromosome"/>
</dbReference>
<dbReference type="AlphaFoldDB" id="B2KD94"/>